<evidence type="ECO:0000256" key="2">
    <source>
        <dbReference type="SAM" id="Phobius"/>
    </source>
</evidence>
<reference evidence="7" key="2">
    <citation type="submission" date="2019-06" db="EMBL/GenBank/DDBJ databases">
        <title>Co-occurence of chitin degradation, pigmentation and bioactivity in marine Pseudoalteromonas.</title>
        <authorList>
            <person name="Sonnenschein E.C."/>
            <person name="Bech P.K."/>
        </authorList>
    </citation>
    <scope>NUCLEOTIDE SEQUENCE [LARGE SCALE GENOMIC DNA]</scope>
    <source>
        <strain evidence="7">S2231</strain>
    </source>
</reference>
<sequence length="363" mass="39592">MSYLFNALKQSEKTESSEQSHLAYQHQKQLNFYRRLSFGLGGIVLFGGAMAAGFVAGKFVQTSTLHNSEQPTVVTEQSAPSAQPTAPKKTEPTESASNLMVAPNPVQNAVNNTANVVHQPMTQGQQPIQYQWASVQIGVDVSGQAVYEQRLVPVNSQHLGSPMAVPSQQLTQPRFVHPTIAQPNVVRSGVILQPNLVQQGLVQQGLVQQGLAQQDLVQPSRATVNGSNQYQAAENTGNSAIKPYSDPELDNVSDELKEAFAQAVSDTEGNNSGEVIATSKDSAKAVPIELLPAGLQNSIPRLRYQAHIYATEADKRWIKLNNRELYEGDSIGALQLLEITPEQALFNFDGYEFTLKAMQDWPL</sequence>
<dbReference type="Proteomes" id="UP000307706">
    <property type="component" value="Unassembled WGS sequence"/>
</dbReference>
<dbReference type="InterPro" id="IPR032389">
    <property type="entry name" value="GspB_C"/>
</dbReference>
<dbReference type="RefSeq" id="WP_138598247.1">
    <property type="nucleotide sequence ID" value="NZ_PNCK01000086.1"/>
</dbReference>
<keyword evidence="2" id="KW-0812">Transmembrane</keyword>
<feature type="compositionally biased region" description="Polar residues" evidence="1">
    <location>
        <begin position="70"/>
        <end position="84"/>
    </location>
</feature>
<protein>
    <submittedName>
        <fullName evidence="5">General secretion pathway protein GspB</fullName>
    </submittedName>
</protein>
<reference evidence="5" key="3">
    <citation type="submission" date="2019-09" db="EMBL/GenBank/DDBJ databases">
        <title>Co-occurence of chitin degradation, pigmentation and bioactivity in marine Pseudoalteromonas.</title>
        <authorList>
            <person name="Sonnenschein E.C."/>
            <person name="Bech P.K."/>
        </authorList>
    </citation>
    <scope>NUCLEOTIDE SEQUENCE</scope>
    <source>
        <strain evidence="5">S2231</strain>
        <strain evidence="4 6">S2233</strain>
    </source>
</reference>
<keyword evidence="2" id="KW-0472">Membrane</keyword>
<comment type="caution">
    <text evidence="5">The sequence shown here is derived from an EMBL/GenBank/DDBJ whole genome shotgun (WGS) entry which is preliminary data.</text>
</comment>
<keyword evidence="6" id="KW-1185">Reference proteome</keyword>
<feature type="region of interest" description="Disordered" evidence="1">
    <location>
        <begin position="70"/>
        <end position="96"/>
    </location>
</feature>
<name>A0A5S3XN60_9GAMM</name>
<proteinExistence type="predicted"/>
<feature type="transmembrane region" description="Helical" evidence="2">
    <location>
        <begin position="36"/>
        <end position="57"/>
    </location>
</feature>
<dbReference type="AlphaFoldDB" id="A0A5S3XN60"/>
<dbReference type="OrthoDB" id="5432325at2"/>
<dbReference type="GO" id="GO:0015627">
    <property type="term" value="C:type II protein secretion system complex"/>
    <property type="evidence" value="ECO:0007669"/>
    <property type="project" value="InterPro"/>
</dbReference>
<evidence type="ECO:0000313" key="6">
    <source>
        <dbReference type="Proteomes" id="UP000305730"/>
    </source>
</evidence>
<evidence type="ECO:0000313" key="5">
    <source>
        <dbReference type="EMBL" id="TMP57982.1"/>
    </source>
</evidence>
<gene>
    <name evidence="5" type="ORF">CWB96_12830</name>
    <name evidence="4" type="ORF">CWB97_19215</name>
</gene>
<evidence type="ECO:0000256" key="1">
    <source>
        <dbReference type="SAM" id="MobiDB-lite"/>
    </source>
</evidence>
<evidence type="ECO:0000313" key="7">
    <source>
        <dbReference type="Proteomes" id="UP000307706"/>
    </source>
</evidence>
<organism evidence="5 7">
    <name type="scientific">Pseudoalteromonas citrea</name>
    <dbReference type="NCBI Taxonomy" id="43655"/>
    <lineage>
        <taxon>Bacteria</taxon>
        <taxon>Pseudomonadati</taxon>
        <taxon>Pseudomonadota</taxon>
        <taxon>Gammaproteobacteria</taxon>
        <taxon>Alteromonadales</taxon>
        <taxon>Pseudoalteromonadaceae</taxon>
        <taxon>Pseudoalteromonas</taxon>
    </lineage>
</organism>
<reference evidence="5 7" key="1">
    <citation type="submission" date="2017-12" db="EMBL/GenBank/DDBJ databases">
        <authorList>
            <person name="Paulsen S."/>
            <person name="Gram L.K."/>
        </authorList>
    </citation>
    <scope>NUCLEOTIDE SEQUENCE [LARGE SCALE GENOMIC DNA]</scope>
    <source>
        <strain evidence="5 7">S2231</strain>
        <strain evidence="4">S2233</strain>
    </source>
</reference>
<dbReference type="EMBL" id="PNCL01000061">
    <property type="protein sequence ID" value="TMP57982.1"/>
    <property type="molecule type" value="Genomic_DNA"/>
</dbReference>
<dbReference type="Pfam" id="PF16537">
    <property type="entry name" value="T2SSB"/>
    <property type="match status" value="1"/>
</dbReference>
<dbReference type="EMBL" id="PNCK01000086">
    <property type="protein sequence ID" value="TMP40266.1"/>
    <property type="molecule type" value="Genomic_DNA"/>
</dbReference>
<feature type="domain" description="Type II secretion system protein GspB C-terminal" evidence="3">
    <location>
        <begin position="299"/>
        <end position="357"/>
    </location>
</feature>
<accession>A0A5S3XN60</accession>
<dbReference type="Proteomes" id="UP000305730">
    <property type="component" value="Unassembled WGS sequence"/>
</dbReference>
<evidence type="ECO:0000313" key="4">
    <source>
        <dbReference type="EMBL" id="TMP40266.1"/>
    </source>
</evidence>
<keyword evidence="2" id="KW-1133">Transmembrane helix</keyword>
<evidence type="ECO:0000259" key="3">
    <source>
        <dbReference type="Pfam" id="PF16537"/>
    </source>
</evidence>